<sequence length="131" mass="14178">MNTQNVNVKTAAPESSRKMGDENPPVILSLSQALPPLRGLDIRMAWGMARVMRVIDNAKAQSEMAAALEDAWTAGYHDYLSGEDAVPGMFSDSPQLVNQWCSGWRFAVSAAEVAVCSCCQSDTGIPCPYHD</sequence>
<keyword evidence="2" id="KW-0614">Plasmid</keyword>
<reference evidence="2" key="1">
    <citation type="submission" date="2021-04" db="EMBL/GenBank/DDBJ databases">
        <title>Difference and commonality of drug resistance evolution in various bacteria. and drug sensitivity profiles.</title>
        <authorList>
            <person name="Maeda T."/>
            <person name="Shibai A."/>
            <person name="Kawada K."/>
            <person name="Kotani H."/>
            <person name="Tarusawa Y."/>
            <person name="Tanabe K."/>
            <person name="Furusawa C."/>
        </authorList>
    </citation>
    <scope>NUCLEOTIDE SEQUENCE</scope>
    <source>
        <strain evidence="2">JCM 8580</strain>
        <plasmid evidence="2">pENKO-1</plasmid>
    </source>
</reference>
<evidence type="ECO:0000256" key="1">
    <source>
        <dbReference type="SAM" id="MobiDB-lite"/>
    </source>
</evidence>
<dbReference type="AlphaFoldDB" id="A0AA86J2P3"/>
<evidence type="ECO:0000313" key="2">
    <source>
        <dbReference type="EMBL" id="BCU57772.1"/>
    </source>
</evidence>
<gene>
    <name evidence="2" type="ORF">ENKO_43660</name>
</gene>
<name>A0AA86J2P3_9ENTR</name>
<dbReference type="RefSeq" id="WP_088222235.1">
    <property type="nucleotide sequence ID" value="NZ_AP024591.1"/>
</dbReference>
<evidence type="ECO:0000313" key="3">
    <source>
        <dbReference type="Proteomes" id="UP000682928"/>
    </source>
</evidence>
<dbReference type="Proteomes" id="UP000682928">
    <property type="component" value="Plasmid pENKO-1"/>
</dbReference>
<feature type="region of interest" description="Disordered" evidence="1">
    <location>
        <begin position="1"/>
        <end position="24"/>
    </location>
</feature>
<geneLocation type="plasmid" evidence="2 3">
    <name>pENKO-1</name>
</geneLocation>
<dbReference type="EMBL" id="AP024591">
    <property type="protein sequence ID" value="BCU57772.1"/>
    <property type="molecule type" value="Genomic_DNA"/>
</dbReference>
<accession>A0AA86J2P3</accession>
<protein>
    <submittedName>
        <fullName evidence="2">Uncharacterized protein</fullName>
    </submittedName>
</protein>
<organism evidence="2 3">
    <name type="scientific">Enterobacter kobei</name>
    <dbReference type="NCBI Taxonomy" id="208224"/>
    <lineage>
        <taxon>Bacteria</taxon>
        <taxon>Pseudomonadati</taxon>
        <taxon>Pseudomonadota</taxon>
        <taxon>Gammaproteobacteria</taxon>
        <taxon>Enterobacterales</taxon>
        <taxon>Enterobacteriaceae</taxon>
        <taxon>Enterobacter</taxon>
        <taxon>Enterobacter cloacae complex</taxon>
    </lineage>
</organism>
<proteinExistence type="predicted"/>